<proteinExistence type="predicted"/>
<gene>
    <name evidence="1" type="ORF">CLAFUR5_08307</name>
</gene>
<dbReference type="OrthoDB" id="5386682at2759"/>
<sequence length="367" mass="41844">MTSEQRLSTKDLEEIPNILLDLQLQDDYDRVIVSPGYRALHQIVSMRQDTPGTQRSEYKFVGDLLNHFRETGIQATNPRDYVYSILGIYPRAGQLFTPDYSLSVRDLFIDVARKLLDESGGLNLLTQCDNVGRDFKHIFPSWVPDWATKPRAKDLKPNVVLGVHRAIKSNYALDPFSPRLTVHGKPLGTVRWIHDYDLDKNFGHFTYDQFKQHDHSMLSALDRIASALSMHRPRTAPQMTKGAMLWELDLAVGSLHKRNDGSEDIHWQNDGRKPATSLLIICSKATGRRFCIGDGNIVGLVPQNSISGDEVWLLHGSCHQYVLRMVDEGEYLLVGTCIWDWRGLHTQHGVRGWAKYDENEVRKVVLV</sequence>
<reference evidence="1" key="1">
    <citation type="submission" date="2021-12" db="EMBL/GenBank/DDBJ databases">
        <authorList>
            <person name="Zaccaron A."/>
            <person name="Stergiopoulos I."/>
        </authorList>
    </citation>
    <scope>NUCLEOTIDE SEQUENCE</scope>
    <source>
        <strain evidence="1">Race5_Kim</strain>
    </source>
</reference>
<dbReference type="EMBL" id="CP090165">
    <property type="protein sequence ID" value="UJO15409.1"/>
    <property type="molecule type" value="Genomic_DNA"/>
</dbReference>
<reference evidence="1" key="2">
    <citation type="journal article" date="2022" name="Microb. Genom.">
        <title>A chromosome-scale genome assembly of the tomato pathogen Cladosporium fulvum reveals a compartmentalized genome architecture and the presence of a dispensable chromosome.</title>
        <authorList>
            <person name="Zaccaron A.Z."/>
            <person name="Chen L.H."/>
            <person name="Samaras A."/>
            <person name="Stergiopoulos I."/>
        </authorList>
    </citation>
    <scope>NUCLEOTIDE SEQUENCE</scope>
    <source>
        <strain evidence="1">Race5_Kim</strain>
    </source>
</reference>
<evidence type="ECO:0000313" key="2">
    <source>
        <dbReference type="Proteomes" id="UP000756132"/>
    </source>
</evidence>
<dbReference type="GeneID" id="71988185"/>
<keyword evidence="2" id="KW-1185">Reference proteome</keyword>
<dbReference type="PANTHER" id="PTHR24148:SF73">
    <property type="entry name" value="HET DOMAIN PROTEIN (AFU_ORTHOLOGUE AFUA_8G01020)"/>
    <property type="match status" value="1"/>
</dbReference>
<dbReference type="RefSeq" id="XP_047759775.1">
    <property type="nucleotide sequence ID" value="XM_047907455.1"/>
</dbReference>
<dbReference type="InterPro" id="IPR052895">
    <property type="entry name" value="HetReg/Transcr_Mod"/>
</dbReference>
<evidence type="ECO:0000313" key="1">
    <source>
        <dbReference type="EMBL" id="UJO15409.1"/>
    </source>
</evidence>
<name>A0A9Q8LDI9_PASFU</name>
<dbReference type="KEGG" id="ffu:CLAFUR5_08307"/>
<dbReference type="PANTHER" id="PTHR24148">
    <property type="entry name" value="ANKYRIN REPEAT DOMAIN-CONTAINING PROTEIN 39 HOMOLOG-RELATED"/>
    <property type="match status" value="1"/>
</dbReference>
<accession>A0A9Q8LDI9</accession>
<organism evidence="1 2">
    <name type="scientific">Passalora fulva</name>
    <name type="common">Tomato leaf mold</name>
    <name type="synonym">Cladosporium fulvum</name>
    <dbReference type="NCBI Taxonomy" id="5499"/>
    <lineage>
        <taxon>Eukaryota</taxon>
        <taxon>Fungi</taxon>
        <taxon>Dikarya</taxon>
        <taxon>Ascomycota</taxon>
        <taxon>Pezizomycotina</taxon>
        <taxon>Dothideomycetes</taxon>
        <taxon>Dothideomycetidae</taxon>
        <taxon>Mycosphaerellales</taxon>
        <taxon>Mycosphaerellaceae</taxon>
        <taxon>Fulvia</taxon>
    </lineage>
</organism>
<protein>
    <submittedName>
        <fullName evidence="1">Uncharacterized protein</fullName>
    </submittedName>
</protein>
<dbReference type="Proteomes" id="UP000756132">
    <property type="component" value="Chromosome 3"/>
</dbReference>
<dbReference type="AlphaFoldDB" id="A0A9Q8LDI9"/>